<evidence type="ECO:0000256" key="2">
    <source>
        <dbReference type="ARBA" id="ARBA00008685"/>
    </source>
</evidence>
<evidence type="ECO:0000256" key="8">
    <source>
        <dbReference type="ARBA" id="ARBA00023180"/>
    </source>
</evidence>
<evidence type="ECO:0000256" key="6">
    <source>
        <dbReference type="ARBA" id="ARBA00023136"/>
    </source>
</evidence>
<reference evidence="15 16" key="1">
    <citation type="submission" date="2023-11" db="EMBL/GenBank/DDBJ databases">
        <authorList>
            <person name="Hedman E."/>
            <person name="Englund M."/>
            <person name="Stromberg M."/>
            <person name="Nyberg Akerstrom W."/>
            <person name="Nylinder S."/>
            <person name="Jareborg N."/>
            <person name="Kallberg Y."/>
            <person name="Kronander E."/>
        </authorList>
    </citation>
    <scope>NUCLEOTIDE SEQUENCE [LARGE SCALE GENOMIC DNA]</scope>
</reference>
<evidence type="ECO:0000256" key="12">
    <source>
        <dbReference type="SAM" id="Phobius"/>
    </source>
</evidence>
<keyword evidence="7" id="KW-0675">Receptor</keyword>
<keyword evidence="16" id="KW-1185">Reference proteome</keyword>
<feature type="signal peptide" evidence="13">
    <location>
        <begin position="1"/>
        <end position="17"/>
    </location>
</feature>
<evidence type="ECO:0000313" key="15">
    <source>
        <dbReference type="EMBL" id="CAK1585664.1"/>
    </source>
</evidence>
<dbReference type="InterPro" id="IPR001508">
    <property type="entry name" value="Iono_Glu_rcpt_met"/>
</dbReference>
<proteinExistence type="inferred from homology"/>
<feature type="disulfide bond" evidence="11">
    <location>
        <begin position="757"/>
        <end position="812"/>
    </location>
</feature>
<dbReference type="GO" id="GO:0005886">
    <property type="term" value="C:plasma membrane"/>
    <property type="evidence" value="ECO:0007669"/>
    <property type="project" value="UniProtKB-SubCell"/>
</dbReference>
<dbReference type="InterPro" id="IPR001320">
    <property type="entry name" value="Iontro_rcpt_C"/>
</dbReference>
<dbReference type="EMBL" id="CAVLGL010000079">
    <property type="protein sequence ID" value="CAK1585664.1"/>
    <property type="molecule type" value="Genomic_DNA"/>
</dbReference>
<evidence type="ECO:0000259" key="14">
    <source>
        <dbReference type="Pfam" id="PF00060"/>
    </source>
</evidence>
<feature type="site" description="Crucial to convey clamshell closure to channel opening" evidence="10">
    <location>
        <position position="664"/>
    </location>
</feature>
<evidence type="ECO:0000256" key="5">
    <source>
        <dbReference type="ARBA" id="ARBA00022989"/>
    </source>
</evidence>
<evidence type="ECO:0000256" key="3">
    <source>
        <dbReference type="ARBA" id="ARBA00022475"/>
    </source>
</evidence>
<keyword evidence="6 12" id="KW-0472">Membrane</keyword>
<dbReference type="FunFam" id="1.10.287.70:FF:000143">
    <property type="entry name" value="Probable glutamate receptor"/>
    <property type="match status" value="1"/>
</dbReference>
<dbReference type="PANTHER" id="PTHR42643:SF24">
    <property type="entry name" value="IONOTROPIC RECEPTOR 60A"/>
    <property type="match status" value="1"/>
</dbReference>
<dbReference type="Gene3D" id="1.10.287.70">
    <property type="match status" value="1"/>
</dbReference>
<accession>A0AAV1KTS9</accession>
<dbReference type="PRINTS" id="PR00177">
    <property type="entry name" value="NMDARECEPTOR"/>
</dbReference>
<keyword evidence="8" id="KW-0325">Glycoprotein</keyword>
<dbReference type="Pfam" id="PF00060">
    <property type="entry name" value="Lig_chan"/>
    <property type="match status" value="1"/>
</dbReference>
<feature type="transmembrane region" description="Helical" evidence="12">
    <location>
        <begin position="558"/>
        <end position="583"/>
    </location>
</feature>
<feature type="transmembrane region" description="Helical" evidence="12">
    <location>
        <begin position="836"/>
        <end position="856"/>
    </location>
</feature>
<comment type="subcellular location">
    <subcellularLocation>
        <location evidence="1">Cell membrane</location>
        <topology evidence="1">Multi-pass membrane protein</topology>
    </subcellularLocation>
</comment>
<dbReference type="PANTHER" id="PTHR42643">
    <property type="entry name" value="IONOTROPIC RECEPTOR 20A-RELATED"/>
    <property type="match status" value="1"/>
</dbReference>
<dbReference type="Gene3D" id="3.40.190.10">
    <property type="entry name" value="Periplasmic binding protein-like II"/>
    <property type="match status" value="1"/>
</dbReference>
<gene>
    <name evidence="15" type="ORF">PARMNEM_LOCUS6716</name>
</gene>
<sequence>MKLWTFVVLCVLGQGYAEDFPSLITANASIAVVLDRQFLGEQHQLILEKLKDYIRDLVRVELKHGGLAVHYYSWTSISLRKGFLAIFSVASCEDTWSLFSRIEGQELLMFALTEADCPRLPVDSAITVTYTEAGQELPQLIMDLRTMRALNWKSAVILHDDALNRDIISRVVQSLTSQINDKIAPSVSVTVYKMKHENNDYSTKKEIHRVLSKLPVKKIGENFMTIVTSDVMLTIAETARELLMSHTQAQWLYLIPDTDKQNDNLSARINSLYEGENVAYIYNFTDTRRHCKNGLMCYCKEMMKAFISALDSAVQDEFDVAAQVSDEEWEAIKPTKLQRRDGLLKHMQQHIETNSKCGSCNTWKAIAADTWGATYRQYVDSVKSLENEANTTNGVIEEVEMLQVGTWRPADGVRFNDVLFPHVAHGFRGKELPIITYHNPPWTILHANESGAIVSYGGLIFDIVKQLARNKNFTIRIILASTQKQNYSYASSTDIVHSQNAKISMAAVAKGQAALGVAPFSVLPDPIPGINYTIAVSTQPYAFLIARPRELSRAMLFLLPFTADTWLCLGFAVVLMGPTLYIVHRLSPYYEAMEIPRQGGLSTIHNCLWYIYGALLQQGGMYLPRADSGRLVVGTWWLVVLVVVTTYSGNLVAFLTFPKQEVPVTTIAELMEKKDVYTWSINKGSYLEMELKNSDEQKYKTLLNGAEMTTATGSVESYRSTGSYLLERVRNKRHVIIDWKMSLNFIMRAETEATNKCDFTVSDEEFMDEKVAMIVPAGSPYLPVINKEINRMHKAGLITKWLSRYLPKRDRCWMTTTAAQEINNHTVNLTDMQGSFFVLFLGTFIASSVLLFEWMYKRRKNKSDKIIIKPYTE</sequence>
<feature type="chain" id="PRO_5043987611" description="Ionotropic glutamate receptor C-terminal domain-containing protein" evidence="13">
    <location>
        <begin position="18"/>
        <end position="873"/>
    </location>
</feature>
<organism evidence="15 16">
    <name type="scientific">Parnassius mnemosyne</name>
    <name type="common">clouded apollo</name>
    <dbReference type="NCBI Taxonomy" id="213953"/>
    <lineage>
        <taxon>Eukaryota</taxon>
        <taxon>Metazoa</taxon>
        <taxon>Ecdysozoa</taxon>
        <taxon>Arthropoda</taxon>
        <taxon>Hexapoda</taxon>
        <taxon>Insecta</taxon>
        <taxon>Pterygota</taxon>
        <taxon>Neoptera</taxon>
        <taxon>Endopterygota</taxon>
        <taxon>Lepidoptera</taxon>
        <taxon>Glossata</taxon>
        <taxon>Ditrysia</taxon>
        <taxon>Papilionoidea</taxon>
        <taxon>Papilionidae</taxon>
        <taxon>Parnassiinae</taxon>
        <taxon>Parnassini</taxon>
        <taxon>Parnassius</taxon>
        <taxon>Driopa</taxon>
    </lineage>
</organism>
<keyword evidence="4 12" id="KW-0812">Transmembrane</keyword>
<evidence type="ECO:0000256" key="1">
    <source>
        <dbReference type="ARBA" id="ARBA00004651"/>
    </source>
</evidence>
<keyword evidence="3" id="KW-1003">Cell membrane</keyword>
<evidence type="ECO:0000313" key="16">
    <source>
        <dbReference type="Proteomes" id="UP001314205"/>
    </source>
</evidence>
<comment type="caution">
    <text evidence="15">The sequence shown here is derived from an EMBL/GenBank/DDBJ whole genome shotgun (WGS) entry which is preliminary data.</text>
</comment>
<feature type="binding site" evidence="9">
    <location>
        <position position="521"/>
    </location>
    <ligand>
        <name>L-glutamate</name>
        <dbReference type="ChEBI" id="CHEBI:29985"/>
    </ligand>
</feature>
<feature type="transmembrane region" description="Helical" evidence="12">
    <location>
        <begin position="635"/>
        <end position="657"/>
    </location>
</feature>
<keyword evidence="11" id="KW-1015">Disulfide bond</keyword>
<name>A0AAV1KTS9_9NEOP</name>
<feature type="domain" description="Ionotropic glutamate receptor C-terminal" evidence="14">
    <location>
        <begin position="563"/>
        <end position="842"/>
    </location>
</feature>
<dbReference type="SUPFAM" id="SSF53850">
    <property type="entry name" value="Periplasmic binding protein-like II"/>
    <property type="match status" value="1"/>
</dbReference>
<dbReference type="AlphaFoldDB" id="A0AAV1KTS9"/>
<dbReference type="GO" id="GO:0050906">
    <property type="term" value="P:detection of stimulus involved in sensory perception"/>
    <property type="evidence" value="ECO:0007669"/>
    <property type="project" value="UniProtKB-ARBA"/>
</dbReference>
<feature type="binding site" evidence="9">
    <location>
        <position position="519"/>
    </location>
    <ligand>
        <name>L-glutamate</name>
        <dbReference type="ChEBI" id="CHEBI:29985"/>
    </ligand>
</feature>
<feature type="site" description="Interaction with the cone snail toxin Con-ikot-ikot" evidence="10">
    <location>
        <position position="692"/>
    </location>
</feature>
<evidence type="ECO:0000256" key="9">
    <source>
        <dbReference type="PIRSR" id="PIRSR601508-1"/>
    </source>
</evidence>
<evidence type="ECO:0000256" key="4">
    <source>
        <dbReference type="ARBA" id="ARBA00022692"/>
    </source>
</evidence>
<keyword evidence="5 12" id="KW-1133">Transmembrane helix</keyword>
<comment type="similarity">
    <text evidence="2">Belongs to the glutamate-gated ion channel (TC 1.A.10.1) family.</text>
</comment>
<protein>
    <recommendedName>
        <fullName evidence="14">Ionotropic glutamate receptor C-terminal domain-containing protein</fullName>
    </recommendedName>
</protein>
<evidence type="ECO:0000256" key="10">
    <source>
        <dbReference type="PIRSR" id="PIRSR601508-2"/>
    </source>
</evidence>
<keyword evidence="13" id="KW-0732">Signal</keyword>
<dbReference type="GO" id="GO:0015276">
    <property type="term" value="F:ligand-gated monoatomic ion channel activity"/>
    <property type="evidence" value="ECO:0007669"/>
    <property type="project" value="InterPro"/>
</dbReference>
<dbReference type="GO" id="GO:0038023">
    <property type="term" value="F:signaling receptor activity"/>
    <property type="evidence" value="ECO:0007669"/>
    <property type="project" value="InterPro"/>
</dbReference>
<evidence type="ECO:0000256" key="11">
    <source>
        <dbReference type="PIRSR" id="PIRSR601508-3"/>
    </source>
</evidence>
<dbReference type="Proteomes" id="UP001314205">
    <property type="component" value="Unassembled WGS sequence"/>
</dbReference>
<evidence type="ECO:0000256" key="7">
    <source>
        <dbReference type="ARBA" id="ARBA00023170"/>
    </source>
</evidence>
<evidence type="ECO:0000256" key="13">
    <source>
        <dbReference type="SAM" id="SignalP"/>
    </source>
</evidence>
<dbReference type="InterPro" id="IPR052192">
    <property type="entry name" value="Insect_Ionotropic_Sensory_Rcpt"/>
</dbReference>